<gene>
    <name evidence="2" type="ORF">SAMN04488695_1185</name>
</gene>
<keyword evidence="1" id="KW-0472">Membrane</keyword>
<dbReference type="EMBL" id="FOVK01000018">
    <property type="protein sequence ID" value="SFO12312.1"/>
    <property type="molecule type" value="Genomic_DNA"/>
</dbReference>
<dbReference type="AlphaFoldDB" id="A0A1I5ELC0"/>
<evidence type="ECO:0000313" key="2">
    <source>
        <dbReference type="EMBL" id="SFO12312.1"/>
    </source>
</evidence>
<name>A0A1I5ELC0_9CLOT</name>
<sequence length="152" mass="17721">MSSNIKSAYFSFLLGGISLVAAAEEVFYDGWILMVALLLISAGVALYDGFHRMKIEKKFRKLYLIEDVEEKSVFHEADLDTLLLYRILIMVVAMLTAAACVLSFIVVRFHYVSLFLAFYMIRMYDYLHQISKVIEEKKWANFLLEYKNRGYE</sequence>
<keyword evidence="1" id="KW-0812">Transmembrane</keyword>
<organism evidence="2 3">
    <name type="scientific">Proteiniclasticum ruminis</name>
    <dbReference type="NCBI Taxonomy" id="398199"/>
    <lineage>
        <taxon>Bacteria</taxon>
        <taxon>Bacillati</taxon>
        <taxon>Bacillota</taxon>
        <taxon>Clostridia</taxon>
        <taxon>Eubacteriales</taxon>
        <taxon>Clostridiaceae</taxon>
        <taxon>Proteiniclasticum</taxon>
    </lineage>
</organism>
<evidence type="ECO:0000313" key="3">
    <source>
        <dbReference type="Proteomes" id="UP000181899"/>
    </source>
</evidence>
<evidence type="ECO:0000256" key="1">
    <source>
        <dbReference type="SAM" id="Phobius"/>
    </source>
</evidence>
<accession>A0A1I5ELC0</accession>
<dbReference type="RefSeq" id="WP_074913025.1">
    <property type="nucleotide sequence ID" value="NZ_FOVK01000018.1"/>
</dbReference>
<keyword evidence="1" id="KW-1133">Transmembrane helix</keyword>
<dbReference type="OrthoDB" id="9960721at2"/>
<dbReference type="Proteomes" id="UP000181899">
    <property type="component" value="Unassembled WGS sequence"/>
</dbReference>
<protein>
    <submittedName>
        <fullName evidence="2">Uncharacterized protein</fullName>
    </submittedName>
</protein>
<keyword evidence="3" id="KW-1185">Reference proteome</keyword>
<feature type="transmembrane region" description="Helical" evidence="1">
    <location>
        <begin position="32"/>
        <end position="50"/>
    </location>
</feature>
<reference evidence="2 3" key="1">
    <citation type="submission" date="2016-10" db="EMBL/GenBank/DDBJ databases">
        <authorList>
            <person name="de Groot N.N."/>
        </authorList>
    </citation>
    <scope>NUCLEOTIDE SEQUENCE [LARGE SCALE GENOMIC DNA]</scope>
    <source>
        <strain evidence="2 3">ML2</strain>
    </source>
</reference>
<feature type="transmembrane region" description="Helical" evidence="1">
    <location>
        <begin position="83"/>
        <end position="105"/>
    </location>
</feature>
<proteinExistence type="predicted"/>